<dbReference type="InterPro" id="IPR008928">
    <property type="entry name" value="6-hairpin_glycosidase_sf"/>
</dbReference>
<dbReference type="InterPro" id="IPR012341">
    <property type="entry name" value="6hp_glycosidase-like_sf"/>
</dbReference>
<name>A0A291I5R9_GEOTD</name>
<dbReference type="InterPro" id="IPR054363">
    <property type="entry name" value="GH95_cat"/>
</dbReference>
<evidence type="ECO:0000313" key="4">
    <source>
        <dbReference type="EMBL" id="ATG84604.1"/>
    </source>
</evidence>
<dbReference type="FunFam" id="1.50.10.10:FF:000028">
    <property type="entry name" value="Alpha-L-fucosidase 2"/>
    <property type="match status" value="1"/>
</dbReference>
<organism evidence="4">
    <name type="scientific">Geobacillus thermodenitrificans</name>
    <dbReference type="NCBI Taxonomy" id="33940"/>
    <lineage>
        <taxon>Bacteria</taxon>
        <taxon>Bacillati</taxon>
        <taxon>Bacillota</taxon>
        <taxon>Bacilli</taxon>
        <taxon>Bacillales</taxon>
        <taxon>Anoxybacillaceae</taxon>
        <taxon>Geobacillus</taxon>
    </lineage>
</organism>
<dbReference type="SUPFAM" id="SSF48208">
    <property type="entry name" value="Six-hairpin glycosidases"/>
    <property type="match status" value="1"/>
</dbReference>
<dbReference type="Pfam" id="PF21307">
    <property type="entry name" value="Glyco_hydro_95_C"/>
    <property type="match status" value="1"/>
</dbReference>
<accession>A0A291I5R9</accession>
<dbReference type="PANTHER" id="PTHR31084:SF0">
    <property type="entry name" value="ALPHA-L-FUCOSIDASE 2"/>
    <property type="match status" value="1"/>
</dbReference>
<protein>
    <submittedName>
        <fullName evidence="4">AfcA</fullName>
    </submittedName>
</protein>
<gene>
    <name evidence="4" type="primary">afcA</name>
</gene>
<evidence type="ECO:0000259" key="2">
    <source>
        <dbReference type="Pfam" id="PF21307"/>
    </source>
</evidence>
<dbReference type="AlphaFoldDB" id="A0A291I5R9"/>
<dbReference type="PANTHER" id="PTHR31084">
    <property type="entry name" value="ALPHA-L-FUCOSIDASE 2"/>
    <property type="match status" value="1"/>
</dbReference>
<proteinExistence type="predicted"/>
<feature type="domain" description="Glycosyl hydrolase family 95 catalytic" evidence="3">
    <location>
        <begin position="260"/>
        <end position="665"/>
    </location>
</feature>
<dbReference type="GO" id="GO:0004560">
    <property type="term" value="F:alpha-L-fucosidase activity"/>
    <property type="evidence" value="ECO:0007669"/>
    <property type="project" value="InterPro"/>
</dbReference>
<dbReference type="PIRSF" id="PIRSF007663">
    <property type="entry name" value="UCP007663"/>
    <property type="match status" value="1"/>
</dbReference>
<evidence type="ECO:0000259" key="1">
    <source>
        <dbReference type="Pfam" id="PF14498"/>
    </source>
</evidence>
<feature type="domain" description="Alpha fucosidase A-like C-terminal" evidence="2">
    <location>
        <begin position="667"/>
        <end position="761"/>
    </location>
</feature>
<reference evidence="4" key="1">
    <citation type="submission" date="2017-05" db="EMBL/GenBank/DDBJ databases">
        <title>Engineering Geobacillus thermodenitrificans to introduce cellulolytic activity; expression of native and heterologous cellulase genes.</title>
        <authorList>
            <person name="Daas M.J.A."/>
            <person name="Nijsse B."/>
            <person name="van de Weijer A.H.P."/>
            <person name="Groenendaal B.W.A.J."/>
            <person name="Janssen F."/>
            <person name="van der Oost J."/>
            <person name="van Kranenburg R."/>
        </authorList>
    </citation>
    <scope>NUCLEOTIDE SEQUENCE</scope>
    <source>
        <strain evidence="4">T81</strain>
    </source>
</reference>
<sequence>MIKDRLRKIWFKQPAMTWNEALPIGNGRLGAMIYGKTDVEHIQLNEDSVWYGGFVDRNNPDALLYLPKIRRLIQEGKIKEAEKLAVFALSGVPETQRHYMPLGDLYIDFGHHNVEDYHRELNLNNGIVTIRYTANGVRYQREIFSSYPAGLLVIRLTADRDGFISFTVRMTRGNGRYMDEIKRMNQDSIFMYGNCGGKGGSDFSAALKAIPDRGSVQTIGEHIIVEKANAVTLLLAAETSFRSKDPKNSCLMKLQRVFDYDALKAEHIHDYTALYNRVDLHLTNHYERELEQLPTDQRLERVKSGKEDFGLIELYFQFGRYLLISSSRPGSLPANLQGIWNDQMLPPWDSKYTININTQMNYWPAEVCNLSECHQPLFDLIERMRPNGRHTARVMYGCRGFVAHHNTDIWGDTAPQDVYLPATYWPMGAAWLCLHLWEHYQFTGDDEHLKKSYETIKESVIFFLDFLSETEDGYLVTNPSVSPENSYILPNGEIGTLCMGPSMDNQILHALFTACIEASKSLSIDEHFRRHLEEVIKLIPEPKIGKYGQIMEWMEDYEEAEPGHRHISHLFALYPGQQIMPQRTPQLAKAARVTLERRLSHGGGHTGWSRAWIINLWARLGDGEKAYENILELLKRSTLPNLFDTHPPFQIDGNFGGTAGIAEMLLQSHDGGIRLLPAIPRSWKSGSVRGLRARGAFEVDIYWEDCELVKAKIRSLKGNDCKIYIQGRFKVTDQEGEDVKFNINENSCIIFETKKNRVYFIERAHKKDQCGNFQNSRC</sequence>
<dbReference type="InterPro" id="IPR016518">
    <property type="entry name" value="Alpha-L-fucosidase"/>
</dbReference>
<dbReference type="EMBL" id="MF170616">
    <property type="protein sequence ID" value="ATG84604.1"/>
    <property type="molecule type" value="Genomic_DNA"/>
</dbReference>
<feature type="domain" description="Glycosyl hydrolase family 95 N-terminal" evidence="1">
    <location>
        <begin position="9"/>
        <end position="243"/>
    </location>
</feature>
<dbReference type="Pfam" id="PF22124">
    <property type="entry name" value="Glyco_hydro_95_cat"/>
    <property type="match status" value="1"/>
</dbReference>
<dbReference type="SMR" id="A0A291I5R9"/>
<dbReference type="Pfam" id="PF14498">
    <property type="entry name" value="Glyco_hyd_65N_2"/>
    <property type="match status" value="1"/>
</dbReference>
<dbReference type="InterPro" id="IPR049053">
    <property type="entry name" value="AFCA-like_C"/>
</dbReference>
<evidence type="ECO:0000259" key="3">
    <source>
        <dbReference type="Pfam" id="PF22124"/>
    </source>
</evidence>
<dbReference type="InterPro" id="IPR027414">
    <property type="entry name" value="GH95_N_dom"/>
</dbReference>
<dbReference type="Gene3D" id="1.50.10.10">
    <property type="match status" value="1"/>
</dbReference>
<dbReference type="GO" id="GO:0005975">
    <property type="term" value="P:carbohydrate metabolic process"/>
    <property type="evidence" value="ECO:0007669"/>
    <property type="project" value="InterPro"/>
</dbReference>